<proteinExistence type="predicted"/>
<dbReference type="EMBL" id="KZ992854">
    <property type="protein sequence ID" value="RKP06588.1"/>
    <property type="molecule type" value="Genomic_DNA"/>
</dbReference>
<evidence type="ECO:0000256" key="1">
    <source>
        <dbReference type="ARBA" id="ARBA00022723"/>
    </source>
</evidence>
<evidence type="ECO:0000313" key="4">
    <source>
        <dbReference type="Proteomes" id="UP000271241"/>
    </source>
</evidence>
<evidence type="ECO:0000256" key="2">
    <source>
        <dbReference type="ARBA" id="ARBA00022833"/>
    </source>
</evidence>
<dbReference type="PANTHER" id="PTHR45686">
    <property type="entry name" value="ADP-RIBOSYLATION FACTOR GTPASE ACTIVATING PROTEIN 3, ISOFORM H-RELATED"/>
    <property type="match status" value="1"/>
</dbReference>
<name>A0A4P9XL64_9FUNG</name>
<dbReference type="OrthoDB" id="983479at2759"/>
<keyword evidence="4" id="KW-1185">Reference proteome</keyword>
<accession>A0A4P9XL64</accession>
<dbReference type="GO" id="GO:0048205">
    <property type="term" value="P:COPI coating of Golgi vesicle"/>
    <property type="evidence" value="ECO:0007669"/>
    <property type="project" value="TreeGrafter"/>
</dbReference>
<dbReference type="STRING" id="78915.A0A4P9XL64"/>
<sequence length="136" mass="15141">MVTDRKTTIIRIGRHGRTRSTEARARFANQKSISSDQYFGRGEHDPQVQEETRARAREFAGATAISSNQWFGREEEPVSPTSSADLSAINIDTAKDIARRFIDQAGADYGALRNVVQTGSTKLADIVNDLQERYGH</sequence>
<protein>
    <submittedName>
        <fullName evidence="3">Uncharacterized protein</fullName>
    </submittedName>
</protein>
<keyword evidence="1" id="KW-0479">Metal-binding</keyword>
<gene>
    <name evidence="3" type="ORF">THASP1DRAFT_31596</name>
</gene>
<dbReference type="GO" id="GO:0000139">
    <property type="term" value="C:Golgi membrane"/>
    <property type="evidence" value="ECO:0007669"/>
    <property type="project" value="GOC"/>
</dbReference>
<evidence type="ECO:0000313" key="3">
    <source>
        <dbReference type="EMBL" id="RKP06588.1"/>
    </source>
</evidence>
<dbReference type="PANTHER" id="PTHR45686:SF4">
    <property type="entry name" value="ADP-RIBOSYLATION FACTOR GTPASE ACTIVATING PROTEIN 3, ISOFORM H"/>
    <property type="match status" value="1"/>
</dbReference>
<dbReference type="GO" id="GO:0046872">
    <property type="term" value="F:metal ion binding"/>
    <property type="evidence" value="ECO:0007669"/>
    <property type="project" value="UniProtKB-KW"/>
</dbReference>
<organism evidence="3 4">
    <name type="scientific">Thamnocephalis sphaerospora</name>
    <dbReference type="NCBI Taxonomy" id="78915"/>
    <lineage>
        <taxon>Eukaryota</taxon>
        <taxon>Fungi</taxon>
        <taxon>Fungi incertae sedis</taxon>
        <taxon>Zoopagomycota</taxon>
        <taxon>Zoopagomycotina</taxon>
        <taxon>Zoopagomycetes</taxon>
        <taxon>Zoopagales</taxon>
        <taxon>Sigmoideomycetaceae</taxon>
        <taxon>Thamnocephalis</taxon>
    </lineage>
</organism>
<keyword evidence="2" id="KW-0862">Zinc</keyword>
<dbReference type="Proteomes" id="UP000271241">
    <property type="component" value="Unassembled WGS sequence"/>
</dbReference>
<reference evidence="4" key="1">
    <citation type="journal article" date="2018" name="Nat. Microbiol.">
        <title>Leveraging single-cell genomics to expand the fungal tree of life.</title>
        <authorList>
            <person name="Ahrendt S.R."/>
            <person name="Quandt C.A."/>
            <person name="Ciobanu D."/>
            <person name="Clum A."/>
            <person name="Salamov A."/>
            <person name="Andreopoulos B."/>
            <person name="Cheng J.F."/>
            <person name="Woyke T."/>
            <person name="Pelin A."/>
            <person name="Henrissat B."/>
            <person name="Reynolds N.K."/>
            <person name="Benny G.L."/>
            <person name="Smith M.E."/>
            <person name="James T.Y."/>
            <person name="Grigoriev I.V."/>
        </authorList>
    </citation>
    <scope>NUCLEOTIDE SEQUENCE [LARGE SCALE GENOMIC DNA]</scope>
    <source>
        <strain evidence="4">RSA 1356</strain>
    </source>
</reference>
<dbReference type="AlphaFoldDB" id="A0A4P9XL64"/>